<dbReference type="SUPFAM" id="SSF53254">
    <property type="entry name" value="Phosphoglycerate mutase-like"/>
    <property type="match status" value="1"/>
</dbReference>
<evidence type="ECO:0000256" key="17">
    <source>
        <dbReference type="ARBA" id="ARBA00030571"/>
    </source>
</evidence>
<comment type="pathway">
    <text evidence="6">Cofactor biosynthesis; adenosylcobalamin biosynthesis; adenosylcobalamin from cob(II)yrinate a,c-diamide: step 5/7.</text>
</comment>
<comment type="similarity">
    <text evidence="7">Belongs to the CobU/CobP family.</text>
</comment>
<evidence type="ECO:0000256" key="4">
    <source>
        <dbReference type="ARBA" id="ARBA00003889"/>
    </source>
</evidence>
<comment type="function">
    <text evidence="4">Catalyzes ATP-dependent phosphorylation of adenosylcobinamide and addition of GMP to adenosylcobinamide phosphate.</text>
</comment>
<proteinExistence type="inferred from homology"/>
<dbReference type="CDD" id="cd00544">
    <property type="entry name" value="CobU"/>
    <property type="match status" value="1"/>
</dbReference>
<name>A0ABQ2D065_9DEIO</name>
<evidence type="ECO:0000256" key="10">
    <source>
        <dbReference type="ARBA" id="ARBA00022573"/>
    </source>
</evidence>
<evidence type="ECO:0000256" key="7">
    <source>
        <dbReference type="ARBA" id="ARBA00007490"/>
    </source>
</evidence>
<dbReference type="NCBIfam" id="NF004469">
    <property type="entry name" value="PRK05800.1"/>
    <property type="match status" value="1"/>
</dbReference>
<dbReference type="SMART" id="SM00855">
    <property type="entry name" value="PGAM"/>
    <property type="match status" value="1"/>
</dbReference>
<protein>
    <recommendedName>
        <fullName evidence="16">Adenosylcobinamide kinase</fullName>
        <ecNumber evidence="8">2.7.1.156</ecNumber>
        <ecNumber evidence="9">2.7.7.62</ecNumber>
    </recommendedName>
    <alternativeName>
        <fullName evidence="17">Adenosylcobinamide-phosphate guanylyltransferase</fullName>
    </alternativeName>
</protein>
<comment type="catalytic activity">
    <reaction evidence="3">
        <text>adenosylcob(III)inamide + GTP = adenosylcob(III)inamide phosphate + GDP + H(+)</text>
        <dbReference type="Rhea" id="RHEA:15765"/>
        <dbReference type="ChEBI" id="CHEBI:2480"/>
        <dbReference type="ChEBI" id="CHEBI:15378"/>
        <dbReference type="ChEBI" id="CHEBI:37565"/>
        <dbReference type="ChEBI" id="CHEBI:58189"/>
        <dbReference type="ChEBI" id="CHEBI:58502"/>
        <dbReference type="EC" id="2.7.1.156"/>
    </reaction>
</comment>
<evidence type="ECO:0000313" key="18">
    <source>
        <dbReference type="EMBL" id="GGJ38307.1"/>
    </source>
</evidence>
<dbReference type="InterPro" id="IPR003203">
    <property type="entry name" value="CobU/CobP"/>
</dbReference>
<dbReference type="EC" id="2.7.1.156" evidence="8"/>
<evidence type="ECO:0000256" key="3">
    <source>
        <dbReference type="ARBA" id="ARBA00001522"/>
    </source>
</evidence>
<dbReference type="EMBL" id="BMOD01000008">
    <property type="protein sequence ID" value="GGJ38307.1"/>
    <property type="molecule type" value="Genomic_DNA"/>
</dbReference>
<evidence type="ECO:0000256" key="6">
    <source>
        <dbReference type="ARBA" id="ARBA00005159"/>
    </source>
</evidence>
<evidence type="ECO:0000256" key="14">
    <source>
        <dbReference type="ARBA" id="ARBA00022840"/>
    </source>
</evidence>
<reference evidence="19" key="1">
    <citation type="journal article" date="2019" name="Int. J. Syst. Evol. Microbiol.">
        <title>The Global Catalogue of Microorganisms (GCM) 10K type strain sequencing project: providing services to taxonomists for standard genome sequencing and annotation.</title>
        <authorList>
            <consortium name="The Broad Institute Genomics Platform"/>
            <consortium name="The Broad Institute Genome Sequencing Center for Infectious Disease"/>
            <person name="Wu L."/>
            <person name="Ma J."/>
        </authorList>
    </citation>
    <scope>NUCLEOTIDE SEQUENCE [LARGE SCALE GENOMIC DNA]</scope>
    <source>
        <strain evidence="19">JCM 14370</strain>
    </source>
</reference>
<comment type="catalytic activity">
    <reaction evidence="2">
        <text>adenosylcob(III)inamide phosphate + GTP + H(+) = adenosylcob(III)inamide-GDP + diphosphate</text>
        <dbReference type="Rhea" id="RHEA:22712"/>
        <dbReference type="ChEBI" id="CHEBI:15378"/>
        <dbReference type="ChEBI" id="CHEBI:33019"/>
        <dbReference type="ChEBI" id="CHEBI:37565"/>
        <dbReference type="ChEBI" id="CHEBI:58502"/>
        <dbReference type="ChEBI" id="CHEBI:60487"/>
        <dbReference type="EC" id="2.7.7.62"/>
    </reaction>
</comment>
<gene>
    <name evidence="18" type="ORF">GCM10008938_25520</name>
</gene>
<keyword evidence="12" id="KW-0547">Nucleotide-binding</keyword>
<comment type="catalytic activity">
    <reaction evidence="1">
        <text>adenosylcob(III)inamide + ATP = adenosylcob(III)inamide phosphate + ADP + H(+)</text>
        <dbReference type="Rhea" id="RHEA:15769"/>
        <dbReference type="ChEBI" id="CHEBI:2480"/>
        <dbReference type="ChEBI" id="CHEBI:15378"/>
        <dbReference type="ChEBI" id="CHEBI:30616"/>
        <dbReference type="ChEBI" id="CHEBI:58502"/>
        <dbReference type="ChEBI" id="CHEBI:456216"/>
        <dbReference type="EC" id="2.7.1.156"/>
    </reaction>
</comment>
<dbReference type="Pfam" id="PF02283">
    <property type="entry name" value="CobU"/>
    <property type="match status" value="1"/>
</dbReference>
<keyword evidence="19" id="KW-1185">Reference proteome</keyword>
<evidence type="ECO:0000256" key="9">
    <source>
        <dbReference type="ARBA" id="ARBA00012523"/>
    </source>
</evidence>
<dbReference type="InterPro" id="IPR013078">
    <property type="entry name" value="His_Pase_superF_clade-1"/>
</dbReference>
<dbReference type="InterPro" id="IPR027417">
    <property type="entry name" value="P-loop_NTPase"/>
</dbReference>
<sequence length="359" mass="39320">MSRILFLIRHGSTEDNHLKRYPSTDSPLSTAGKTAVGKLKPFLLPEAHVLSSPSLRTLQSCQALCLSPVVHSDLREMDFGIMAGHTWAELQALHGDAPLKWLEDMQDPAATSGAPEGESGQAFFQRVEGVLNQLPEGNTVLVSHLGVIRAILRLTLDFQHFELSPASLTVLTEHQGIWTLKHLNITFPETQPTRTFISGGARSGKSAFAERLAAETNGPVTFIATAQAFDGEMQERISRHQADRPEHFQTLEAPVNLLEAVQQTSGTLLIDCLSLWVSNLMLQELSEAEILERAAAVCAEIQSRTGETLVVSNEVGLGIVPINKLARDYRDVLGRVNQLFATTCQESYFCISGQALKTK</sequence>
<evidence type="ECO:0000256" key="2">
    <source>
        <dbReference type="ARBA" id="ARBA00000711"/>
    </source>
</evidence>
<dbReference type="SUPFAM" id="SSF52540">
    <property type="entry name" value="P-loop containing nucleoside triphosphate hydrolases"/>
    <property type="match status" value="1"/>
</dbReference>
<dbReference type="Proteomes" id="UP000632222">
    <property type="component" value="Unassembled WGS sequence"/>
</dbReference>
<dbReference type="CDD" id="cd07067">
    <property type="entry name" value="HP_PGM_like"/>
    <property type="match status" value="1"/>
</dbReference>
<evidence type="ECO:0000256" key="1">
    <source>
        <dbReference type="ARBA" id="ARBA00000312"/>
    </source>
</evidence>
<evidence type="ECO:0000313" key="19">
    <source>
        <dbReference type="Proteomes" id="UP000632222"/>
    </source>
</evidence>
<dbReference type="InterPro" id="IPR029033">
    <property type="entry name" value="His_PPase_superfam"/>
</dbReference>
<accession>A0ABQ2D065</accession>
<evidence type="ECO:0000256" key="13">
    <source>
        <dbReference type="ARBA" id="ARBA00022777"/>
    </source>
</evidence>
<keyword evidence="14" id="KW-0067">ATP-binding</keyword>
<evidence type="ECO:0000256" key="11">
    <source>
        <dbReference type="ARBA" id="ARBA00022679"/>
    </source>
</evidence>
<evidence type="ECO:0000256" key="12">
    <source>
        <dbReference type="ARBA" id="ARBA00022741"/>
    </source>
</evidence>
<evidence type="ECO:0000256" key="15">
    <source>
        <dbReference type="ARBA" id="ARBA00023134"/>
    </source>
</evidence>
<evidence type="ECO:0000256" key="5">
    <source>
        <dbReference type="ARBA" id="ARBA00004692"/>
    </source>
</evidence>
<evidence type="ECO:0000256" key="8">
    <source>
        <dbReference type="ARBA" id="ARBA00012016"/>
    </source>
</evidence>
<dbReference type="Gene3D" id="3.40.50.300">
    <property type="entry name" value="P-loop containing nucleotide triphosphate hydrolases"/>
    <property type="match status" value="1"/>
</dbReference>
<dbReference type="PANTHER" id="PTHR34848">
    <property type="match status" value="1"/>
</dbReference>
<dbReference type="RefSeq" id="WP_189003068.1">
    <property type="nucleotide sequence ID" value="NZ_BMOD01000008.1"/>
</dbReference>
<organism evidence="18 19">
    <name type="scientific">Deinococcus roseus</name>
    <dbReference type="NCBI Taxonomy" id="392414"/>
    <lineage>
        <taxon>Bacteria</taxon>
        <taxon>Thermotogati</taxon>
        <taxon>Deinococcota</taxon>
        <taxon>Deinococci</taxon>
        <taxon>Deinococcales</taxon>
        <taxon>Deinococcaceae</taxon>
        <taxon>Deinococcus</taxon>
    </lineage>
</organism>
<keyword evidence="15" id="KW-0342">GTP-binding</keyword>
<dbReference type="PANTHER" id="PTHR34848:SF1">
    <property type="entry name" value="BIFUNCTIONAL ADENOSYLCOBALAMIN BIOSYNTHESIS PROTEIN COBU"/>
    <property type="match status" value="1"/>
</dbReference>
<dbReference type="Pfam" id="PF00300">
    <property type="entry name" value="His_Phos_1"/>
    <property type="match status" value="1"/>
</dbReference>
<comment type="caution">
    <text evidence="18">The sequence shown here is derived from an EMBL/GenBank/DDBJ whole genome shotgun (WGS) entry which is preliminary data.</text>
</comment>
<keyword evidence="10" id="KW-0169">Cobalamin biosynthesis</keyword>
<keyword evidence="13" id="KW-0418">Kinase</keyword>
<dbReference type="Gene3D" id="3.40.50.1240">
    <property type="entry name" value="Phosphoglycerate mutase-like"/>
    <property type="match status" value="1"/>
</dbReference>
<evidence type="ECO:0000256" key="16">
    <source>
        <dbReference type="ARBA" id="ARBA00029570"/>
    </source>
</evidence>
<dbReference type="EC" id="2.7.7.62" evidence="9"/>
<keyword evidence="11" id="KW-0808">Transferase</keyword>
<comment type="pathway">
    <text evidence="5">Cofactor biosynthesis; adenosylcobalamin biosynthesis; adenosylcobalamin from cob(II)yrinate a,c-diamide: step 6/7.</text>
</comment>